<protein>
    <submittedName>
        <fullName evidence="2">Uncharacterized protein</fullName>
    </submittedName>
</protein>
<dbReference type="Proteomes" id="UP000821866">
    <property type="component" value="Unassembled WGS sequence"/>
</dbReference>
<keyword evidence="1" id="KW-0812">Transmembrane</keyword>
<keyword evidence="1" id="KW-0472">Membrane</keyword>
<gene>
    <name evidence="2" type="ORF">HPB51_009508</name>
</gene>
<reference evidence="2" key="2">
    <citation type="submission" date="2021-09" db="EMBL/GenBank/DDBJ databases">
        <authorList>
            <person name="Jia N."/>
            <person name="Wang J."/>
            <person name="Shi W."/>
            <person name="Du L."/>
            <person name="Sun Y."/>
            <person name="Zhan W."/>
            <person name="Jiang J."/>
            <person name="Wang Q."/>
            <person name="Zhang B."/>
            <person name="Ji P."/>
            <person name="Sakyi L.B."/>
            <person name="Cui X."/>
            <person name="Yuan T."/>
            <person name="Jiang B."/>
            <person name="Yang W."/>
            <person name="Lam T.T.-Y."/>
            <person name="Chang Q."/>
            <person name="Ding S."/>
            <person name="Wang X."/>
            <person name="Zhu J."/>
            <person name="Ruan X."/>
            <person name="Zhao L."/>
            <person name="Wei J."/>
            <person name="Que T."/>
            <person name="Du C."/>
            <person name="Cheng J."/>
            <person name="Dai P."/>
            <person name="Han X."/>
            <person name="Huang E."/>
            <person name="Gao Y."/>
            <person name="Liu J."/>
            <person name="Shao H."/>
            <person name="Ye R."/>
            <person name="Li L."/>
            <person name="Wei W."/>
            <person name="Wang X."/>
            <person name="Wang C."/>
            <person name="Huo Q."/>
            <person name="Li W."/>
            <person name="Guo W."/>
            <person name="Chen H."/>
            <person name="Chen S."/>
            <person name="Zhou L."/>
            <person name="Zhou L."/>
            <person name="Ni X."/>
            <person name="Tian J."/>
            <person name="Zhou Y."/>
            <person name="Sheng Y."/>
            <person name="Liu T."/>
            <person name="Pan Y."/>
            <person name="Xia L."/>
            <person name="Li J."/>
            <person name="Zhao F."/>
            <person name="Cao W."/>
        </authorList>
    </citation>
    <scope>NUCLEOTIDE SEQUENCE</scope>
    <source>
        <strain evidence="2">Rmic-2018</strain>
        <tissue evidence="2">Larvae</tissue>
    </source>
</reference>
<accession>A0A9J6DUB5</accession>
<keyword evidence="1" id="KW-1133">Transmembrane helix</keyword>
<proteinExistence type="predicted"/>
<dbReference type="AlphaFoldDB" id="A0A9J6DUB5"/>
<comment type="caution">
    <text evidence="2">The sequence shown here is derived from an EMBL/GenBank/DDBJ whole genome shotgun (WGS) entry which is preliminary data.</text>
</comment>
<name>A0A9J6DUB5_RHIMP</name>
<organism evidence="2 3">
    <name type="scientific">Rhipicephalus microplus</name>
    <name type="common">Cattle tick</name>
    <name type="synonym">Boophilus microplus</name>
    <dbReference type="NCBI Taxonomy" id="6941"/>
    <lineage>
        <taxon>Eukaryota</taxon>
        <taxon>Metazoa</taxon>
        <taxon>Ecdysozoa</taxon>
        <taxon>Arthropoda</taxon>
        <taxon>Chelicerata</taxon>
        <taxon>Arachnida</taxon>
        <taxon>Acari</taxon>
        <taxon>Parasitiformes</taxon>
        <taxon>Ixodida</taxon>
        <taxon>Ixodoidea</taxon>
        <taxon>Ixodidae</taxon>
        <taxon>Rhipicephalinae</taxon>
        <taxon>Rhipicephalus</taxon>
        <taxon>Boophilus</taxon>
    </lineage>
</organism>
<evidence type="ECO:0000313" key="2">
    <source>
        <dbReference type="EMBL" id="KAH8025553.1"/>
    </source>
</evidence>
<dbReference type="EMBL" id="JABSTU010000007">
    <property type="protein sequence ID" value="KAH8025553.1"/>
    <property type="molecule type" value="Genomic_DNA"/>
</dbReference>
<dbReference type="VEuPathDB" id="VectorBase:LOC119163332"/>
<reference evidence="2" key="1">
    <citation type="journal article" date="2020" name="Cell">
        <title>Large-Scale Comparative Analyses of Tick Genomes Elucidate Their Genetic Diversity and Vector Capacities.</title>
        <authorList>
            <consortium name="Tick Genome and Microbiome Consortium (TIGMIC)"/>
            <person name="Jia N."/>
            <person name="Wang J."/>
            <person name="Shi W."/>
            <person name="Du L."/>
            <person name="Sun Y."/>
            <person name="Zhan W."/>
            <person name="Jiang J.F."/>
            <person name="Wang Q."/>
            <person name="Zhang B."/>
            <person name="Ji P."/>
            <person name="Bell-Sakyi L."/>
            <person name="Cui X.M."/>
            <person name="Yuan T.T."/>
            <person name="Jiang B.G."/>
            <person name="Yang W.F."/>
            <person name="Lam T.T."/>
            <person name="Chang Q.C."/>
            <person name="Ding S.J."/>
            <person name="Wang X.J."/>
            <person name="Zhu J.G."/>
            <person name="Ruan X.D."/>
            <person name="Zhao L."/>
            <person name="Wei J.T."/>
            <person name="Ye R.Z."/>
            <person name="Que T.C."/>
            <person name="Du C.H."/>
            <person name="Zhou Y.H."/>
            <person name="Cheng J.X."/>
            <person name="Dai P.F."/>
            <person name="Guo W.B."/>
            <person name="Han X.H."/>
            <person name="Huang E.J."/>
            <person name="Li L.F."/>
            <person name="Wei W."/>
            <person name="Gao Y.C."/>
            <person name="Liu J.Z."/>
            <person name="Shao H.Z."/>
            <person name="Wang X."/>
            <person name="Wang C.C."/>
            <person name="Yang T.C."/>
            <person name="Huo Q.B."/>
            <person name="Li W."/>
            <person name="Chen H.Y."/>
            <person name="Chen S.E."/>
            <person name="Zhou L.G."/>
            <person name="Ni X.B."/>
            <person name="Tian J.H."/>
            <person name="Sheng Y."/>
            <person name="Liu T."/>
            <person name="Pan Y.S."/>
            <person name="Xia L.Y."/>
            <person name="Li J."/>
            <person name="Zhao F."/>
            <person name="Cao W.C."/>
        </authorList>
    </citation>
    <scope>NUCLEOTIDE SEQUENCE</scope>
    <source>
        <strain evidence="2">Rmic-2018</strain>
    </source>
</reference>
<feature type="transmembrane region" description="Helical" evidence="1">
    <location>
        <begin position="15"/>
        <end position="35"/>
    </location>
</feature>
<evidence type="ECO:0000313" key="3">
    <source>
        <dbReference type="Proteomes" id="UP000821866"/>
    </source>
</evidence>
<keyword evidence="3" id="KW-1185">Reference proteome</keyword>
<evidence type="ECO:0000256" key="1">
    <source>
        <dbReference type="SAM" id="Phobius"/>
    </source>
</evidence>
<sequence length="102" mass="11104">MAGAKFQYDESGGTFFYFLLSFLAPVVIPCTYYFWPKDERAADSEKKGGRSWPLPAVCGQEPASARQPAVGAAPNKTLSEFLLVLGWVAMAANRVQSCPPRA</sequence>